<dbReference type="OrthoDB" id="10594618at2759"/>
<dbReference type="AlphaFoldDB" id="U6LYE4"/>
<name>U6LYE4_9EIME</name>
<dbReference type="VEuPathDB" id="ToxoDB:EBH_0044190"/>
<evidence type="ECO:0000313" key="1">
    <source>
        <dbReference type="EMBL" id="CDJ54283.1"/>
    </source>
</evidence>
<sequence>MAGGSTCSAPQYYTIGDVEGVPVDVIIADGLAPGSYLTEDEKYHSDAPGINAKEFVTQCKSNGVEPVISCTAGRDSRRVEVVILDGPEPRRYLWKERCIFKREEYTDSGRSATKVSIQRIVKLGREVLKPPVVSGVRHRPDTAVYCTQICHSEEGMTRPSWNGSGSTERNWYATHRSQDGMNQVGGSHLIRPGAAGSHYSFDRGEGSGRFHTQREPAVGNNSNLPFTWRRHLLRRGVTGGEPAMQFLVELLILIVHAFAFFRAFHQLATLFSPNTDSR</sequence>
<organism evidence="1 2">
    <name type="scientific">Eimeria brunetti</name>
    <dbReference type="NCBI Taxonomy" id="51314"/>
    <lineage>
        <taxon>Eukaryota</taxon>
        <taxon>Sar</taxon>
        <taxon>Alveolata</taxon>
        <taxon>Apicomplexa</taxon>
        <taxon>Conoidasida</taxon>
        <taxon>Coccidia</taxon>
        <taxon>Eucoccidiorida</taxon>
        <taxon>Eimeriorina</taxon>
        <taxon>Eimeriidae</taxon>
        <taxon>Eimeria</taxon>
    </lineage>
</organism>
<accession>U6LYE4</accession>
<dbReference type="EMBL" id="HG715678">
    <property type="protein sequence ID" value="CDJ54283.1"/>
    <property type="molecule type" value="Genomic_DNA"/>
</dbReference>
<dbReference type="Proteomes" id="UP000030750">
    <property type="component" value="Unassembled WGS sequence"/>
</dbReference>
<evidence type="ECO:0000313" key="2">
    <source>
        <dbReference type="Proteomes" id="UP000030750"/>
    </source>
</evidence>
<reference evidence="1" key="1">
    <citation type="submission" date="2013-10" db="EMBL/GenBank/DDBJ databases">
        <title>Genomic analysis of the causative agents of coccidiosis in chickens.</title>
        <authorList>
            <person name="Reid A.J."/>
            <person name="Blake D."/>
            <person name="Billington K."/>
            <person name="Browne H."/>
            <person name="Dunn M."/>
            <person name="Hung S."/>
            <person name="Kawahara F."/>
            <person name="Miranda-Saavedra D."/>
            <person name="Mourier T."/>
            <person name="Nagra H."/>
            <person name="Otto T.D."/>
            <person name="Rawlings N."/>
            <person name="Sanchez A."/>
            <person name="Sanders M."/>
            <person name="Subramaniam C."/>
            <person name="Tay Y."/>
            <person name="Dear P."/>
            <person name="Doerig C."/>
            <person name="Gruber A."/>
            <person name="Parkinson J."/>
            <person name="Shirley M."/>
            <person name="Wan K.L."/>
            <person name="Berriman M."/>
            <person name="Tomley F."/>
            <person name="Pain A."/>
        </authorList>
    </citation>
    <scope>NUCLEOTIDE SEQUENCE [LARGE SCALE GENOMIC DNA]</scope>
    <source>
        <strain evidence="1">Houghton</strain>
    </source>
</reference>
<gene>
    <name evidence="1" type="ORF">EBH_0044190</name>
</gene>
<reference evidence="1" key="2">
    <citation type="submission" date="2013-10" db="EMBL/GenBank/DDBJ databases">
        <authorList>
            <person name="Aslett M."/>
        </authorList>
    </citation>
    <scope>NUCLEOTIDE SEQUENCE [LARGE SCALE GENOMIC DNA]</scope>
    <source>
        <strain evidence="1">Houghton</strain>
    </source>
</reference>
<protein>
    <submittedName>
        <fullName evidence="1">Uncharacterized protein</fullName>
    </submittedName>
</protein>
<keyword evidence="2" id="KW-1185">Reference proteome</keyword>
<proteinExistence type="predicted"/>